<evidence type="ECO:0000313" key="9">
    <source>
        <dbReference type="EMBL" id="GAA5053149.1"/>
    </source>
</evidence>
<name>A0AAV3UJ93_9EURY</name>
<dbReference type="InterPro" id="IPR000515">
    <property type="entry name" value="MetI-like"/>
</dbReference>
<keyword evidence="4 7" id="KW-0812">Transmembrane</keyword>
<keyword evidence="6 7" id="KW-0472">Membrane</keyword>
<dbReference type="PROSITE" id="PS50928">
    <property type="entry name" value="ABC_TM1"/>
    <property type="match status" value="1"/>
</dbReference>
<dbReference type="Gene3D" id="1.10.3720.10">
    <property type="entry name" value="MetI-like"/>
    <property type="match status" value="1"/>
</dbReference>
<dbReference type="Pfam" id="PF00528">
    <property type="entry name" value="BPD_transp_1"/>
    <property type="match status" value="1"/>
</dbReference>
<comment type="subcellular location">
    <subcellularLocation>
        <location evidence="1 7">Cell membrane</location>
        <topology evidence="1 7">Multi-pass membrane protein</topology>
    </subcellularLocation>
</comment>
<feature type="transmembrane region" description="Helical" evidence="7">
    <location>
        <begin position="77"/>
        <end position="104"/>
    </location>
</feature>
<feature type="transmembrane region" description="Helical" evidence="7">
    <location>
        <begin position="246"/>
        <end position="270"/>
    </location>
</feature>
<keyword evidence="5 7" id="KW-1133">Transmembrane helix</keyword>
<organism evidence="9 10">
    <name type="scientific">Haladaptatus pallidirubidus</name>
    <dbReference type="NCBI Taxonomy" id="1008152"/>
    <lineage>
        <taxon>Archaea</taxon>
        <taxon>Methanobacteriati</taxon>
        <taxon>Methanobacteriota</taxon>
        <taxon>Stenosarchaea group</taxon>
        <taxon>Halobacteria</taxon>
        <taxon>Halobacteriales</taxon>
        <taxon>Haladaptataceae</taxon>
        <taxon>Haladaptatus</taxon>
    </lineage>
</organism>
<evidence type="ECO:0000256" key="1">
    <source>
        <dbReference type="ARBA" id="ARBA00004651"/>
    </source>
</evidence>
<evidence type="ECO:0000256" key="2">
    <source>
        <dbReference type="ARBA" id="ARBA00022448"/>
    </source>
</evidence>
<feature type="transmembrane region" description="Helical" evidence="7">
    <location>
        <begin position="116"/>
        <end position="140"/>
    </location>
</feature>
<dbReference type="GO" id="GO:0055085">
    <property type="term" value="P:transmembrane transport"/>
    <property type="evidence" value="ECO:0007669"/>
    <property type="project" value="InterPro"/>
</dbReference>
<dbReference type="GeneID" id="68616936"/>
<evidence type="ECO:0000256" key="7">
    <source>
        <dbReference type="RuleBase" id="RU363032"/>
    </source>
</evidence>
<feature type="transmembrane region" description="Helical" evidence="7">
    <location>
        <begin position="204"/>
        <end position="226"/>
    </location>
</feature>
<dbReference type="AlphaFoldDB" id="A0AAV3UJ93"/>
<sequence length="285" mass="31689">MSTQANGLRERIQGASLRTVGLYVGLYGAAALFLVPYLWMISLSLKPRSEMFSRVPHWIPSEPTLQWYQYVLSESLIVQWTINTFLIAGVTTLVVLLFDSLIAFSLTRLEWPGRNVVLSLIIASFMVPAYVNIVPLYTLVSDLGLISSYAGVILPLTAGPLGVFLLVQFFRDFPDELEEAARLDGFSTFKIYSRLMLPMMKSPLTALALFTFVSSWNQFLWPLIVLQSEGSYTLPIGLVTLSSSQVFQPGLMMAATLIASLPLFVVFLLLQDYLINAIQVQGTKG</sequence>
<dbReference type="InterPro" id="IPR035906">
    <property type="entry name" value="MetI-like_sf"/>
</dbReference>
<accession>A0AAV3UJ93</accession>
<comment type="caution">
    <text evidence="9">The sequence shown here is derived from an EMBL/GenBank/DDBJ whole genome shotgun (WGS) entry which is preliminary data.</text>
</comment>
<keyword evidence="10" id="KW-1185">Reference proteome</keyword>
<evidence type="ECO:0000256" key="5">
    <source>
        <dbReference type="ARBA" id="ARBA00022989"/>
    </source>
</evidence>
<dbReference type="GO" id="GO:0005886">
    <property type="term" value="C:plasma membrane"/>
    <property type="evidence" value="ECO:0007669"/>
    <property type="project" value="UniProtKB-SubCell"/>
</dbReference>
<protein>
    <submittedName>
        <fullName evidence="9">Carbohydrate ABC transporter permease</fullName>
    </submittedName>
</protein>
<comment type="similarity">
    <text evidence="7">Belongs to the binding-protein-dependent transport system permease family.</text>
</comment>
<gene>
    <name evidence="9" type="ORF">GCM10025751_30100</name>
</gene>
<dbReference type="CDD" id="cd06261">
    <property type="entry name" value="TM_PBP2"/>
    <property type="match status" value="1"/>
</dbReference>
<dbReference type="EMBL" id="BAABKX010000013">
    <property type="protein sequence ID" value="GAA5053149.1"/>
    <property type="molecule type" value="Genomic_DNA"/>
</dbReference>
<evidence type="ECO:0000259" key="8">
    <source>
        <dbReference type="PROSITE" id="PS50928"/>
    </source>
</evidence>
<dbReference type="Proteomes" id="UP001501729">
    <property type="component" value="Unassembled WGS sequence"/>
</dbReference>
<keyword evidence="2 7" id="KW-0813">Transport</keyword>
<evidence type="ECO:0000313" key="10">
    <source>
        <dbReference type="Proteomes" id="UP001501729"/>
    </source>
</evidence>
<evidence type="ECO:0000256" key="4">
    <source>
        <dbReference type="ARBA" id="ARBA00022692"/>
    </source>
</evidence>
<feature type="transmembrane region" description="Helical" evidence="7">
    <location>
        <begin position="20"/>
        <end position="41"/>
    </location>
</feature>
<dbReference type="RefSeq" id="WP_227778196.1">
    <property type="nucleotide sequence ID" value="NZ_BAABKX010000013.1"/>
</dbReference>
<proteinExistence type="inferred from homology"/>
<dbReference type="SUPFAM" id="SSF161098">
    <property type="entry name" value="MetI-like"/>
    <property type="match status" value="1"/>
</dbReference>
<reference evidence="9 10" key="1">
    <citation type="journal article" date="2019" name="Int. J. Syst. Evol. Microbiol.">
        <title>The Global Catalogue of Microorganisms (GCM) 10K type strain sequencing project: providing services to taxonomists for standard genome sequencing and annotation.</title>
        <authorList>
            <consortium name="The Broad Institute Genomics Platform"/>
            <consortium name="The Broad Institute Genome Sequencing Center for Infectious Disease"/>
            <person name="Wu L."/>
            <person name="Ma J."/>
        </authorList>
    </citation>
    <scope>NUCLEOTIDE SEQUENCE [LARGE SCALE GENOMIC DNA]</scope>
    <source>
        <strain evidence="9 10">JCM 17504</strain>
    </source>
</reference>
<dbReference type="PANTHER" id="PTHR43744:SF8">
    <property type="entry name" value="SN-GLYCEROL-3-PHOSPHATE TRANSPORT SYSTEM PERMEASE PROTEIN UGPE"/>
    <property type="match status" value="1"/>
</dbReference>
<feature type="domain" description="ABC transmembrane type-1" evidence="8">
    <location>
        <begin position="81"/>
        <end position="270"/>
    </location>
</feature>
<keyword evidence="3" id="KW-1003">Cell membrane</keyword>
<evidence type="ECO:0000256" key="6">
    <source>
        <dbReference type="ARBA" id="ARBA00023136"/>
    </source>
</evidence>
<evidence type="ECO:0000256" key="3">
    <source>
        <dbReference type="ARBA" id="ARBA00022475"/>
    </source>
</evidence>
<feature type="transmembrane region" description="Helical" evidence="7">
    <location>
        <begin position="146"/>
        <end position="167"/>
    </location>
</feature>
<dbReference type="PANTHER" id="PTHR43744">
    <property type="entry name" value="ABC TRANSPORTER PERMEASE PROTEIN MG189-RELATED-RELATED"/>
    <property type="match status" value="1"/>
</dbReference>